<sequence>MSAAFDTINRKELLTILKEIVEVYELRIIQFLLSETTLDVKVNGCTQETPFTTIIGTPQGDSLSPVLFIIYLENALKDIRSAQNNSQQPAHCMPSEIIYADDINFIVTESISVGDIEKNLETHKLKVNLDKTEHTCA</sequence>
<dbReference type="PANTHER" id="PTHR33332">
    <property type="entry name" value="REVERSE TRANSCRIPTASE DOMAIN-CONTAINING PROTEIN"/>
    <property type="match status" value="1"/>
</dbReference>
<accession>A0AAV4HXC4</accession>
<dbReference type="InterPro" id="IPR043502">
    <property type="entry name" value="DNA/RNA_pol_sf"/>
</dbReference>
<feature type="domain" description="Reverse transcriptase" evidence="1">
    <location>
        <begin position="1"/>
        <end position="137"/>
    </location>
</feature>
<evidence type="ECO:0000313" key="2">
    <source>
        <dbReference type="EMBL" id="GFS01346.1"/>
    </source>
</evidence>
<dbReference type="Pfam" id="PF00078">
    <property type="entry name" value="RVT_1"/>
    <property type="match status" value="1"/>
</dbReference>
<dbReference type="AlphaFoldDB" id="A0AAV4HXC4"/>
<gene>
    <name evidence="2" type="ORF">ElyMa_002836200</name>
</gene>
<dbReference type="PROSITE" id="PS50878">
    <property type="entry name" value="RT_POL"/>
    <property type="match status" value="1"/>
</dbReference>
<proteinExistence type="predicted"/>
<evidence type="ECO:0000259" key="1">
    <source>
        <dbReference type="PROSITE" id="PS50878"/>
    </source>
</evidence>
<keyword evidence="3" id="KW-1185">Reference proteome</keyword>
<dbReference type="SUPFAM" id="SSF56672">
    <property type="entry name" value="DNA/RNA polymerases"/>
    <property type="match status" value="1"/>
</dbReference>
<dbReference type="EMBL" id="BMAT01005879">
    <property type="protein sequence ID" value="GFS01346.1"/>
    <property type="molecule type" value="Genomic_DNA"/>
</dbReference>
<reference evidence="2 3" key="1">
    <citation type="journal article" date="2021" name="Elife">
        <title>Chloroplast acquisition without the gene transfer in kleptoplastic sea slugs, Plakobranchus ocellatus.</title>
        <authorList>
            <person name="Maeda T."/>
            <person name="Takahashi S."/>
            <person name="Yoshida T."/>
            <person name="Shimamura S."/>
            <person name="Takaki Y."/>
            <person name="Nagai Y."/>
            <person name="Toyoda A."/>
            <person name="Suzuki Y."/>
            <person name="Arimoto A."/>
            <person name="Ishii H."/>
            <person name="Satoh N."/>
            <person name="Nishiyama T."/>
            <person name="Hasebe M."/>
            <person name="Maruyama T."/>
            <person name="Minagawa J."/>
            <person name="Obokata J."/>
            <person name="Shigenobu S."/>
        </authorList>
    </citation>
    <scope>NUCLEOTIDE SEQUENCE [LARGE SCALE GENOMIC DNA]</scope>
</reference>
<dbReference type="InterPro" id="IPR000477">
    <property type="entry name" value="RT_dom"/>
</dbReference>
<dbReference type="Proteomes" id="UP000762676">
    <property type="component" value="Unassembled WGS sequence"/>
</dbReference>
<evidence type="ECO:0000313" key="3">
    <source>
        <dbReference type="Proteomes" id="UP000762676"/>
    </source>
</evidence>
<protein>
    <submittedName>
        <fullName evidence="2">Very-long-chain enoyl-CoA reductase</fullName>
    </submittedName>
</protein>
<organism evidence="2 3">
    <name type="scientific">Elysia marginata</name>
    <dbReference type="NCBI Taxonomy" id="1093978"/>
    <lineage>
        <taxon>Eukaryota</taxon>
        <taxon>Metazoa</taxon>
        <taxon>Spiralia</taxon>
        <taxon>Lophotrochozoa</taxon>
        <taxon>Mollusca</taxon>
        <taxon>Gastropoda</taxon>
        <taxon>Heterobranchia</taxon>
        <taxon>Euthyneura</taxon>
        <taxon>Panpulmonata</taxon>
        <taxon>Sacoglossa</taxon>
        <taxon>Placobranchoidea</taxon>
        <taxon>Plakobranchidae</taxon>
        <taxon>Elysia</taxon>
    </lineage>
</organism>
<name>A0AAV4HXC4_9GAST</name>
<comment type="caution">
    <text evidence="2">The sequence shown here is derived from an EMBL/GenBank/DDBJ whole genome shotgun (WGS) entry which is preliminary data.</text>
</comment>